<comment type="caution">
    <text evidence="1">The sequence shown here is derived from an EMBL/GenBank/DDBJ whole genome shotgun (WGS) entry which is preliminary data.</text>
</comment>
<accession>A0A4Z2H3J1</accession>
<evidence type="ECO:0000313" key="1">
    <source>
        <dbReference type="EMBL" id="TNN60309.1"/>
    </source>
</evidence>
<protein>
    <submittedName>
        <fullName evidence="1">Uncharacterized protein</fullName>
    </submittedName>
</protein>
<gene>
    <name evidence="1" type="ORF">EYF80_029474</name>
</gene>
<name>A0A4Z2H3J1_9TELE</name>
<organism evidence="1 2">
    <name type="scientific">Liparis tanakae</name>
    <name type="common">Tanaka's snailfish</name>
    <dbReference type="NCBI Taxonomy" id="230148"/>
    <lineage>
        <taxon>Eukaryota</taxon>
        <taxon>Metazoa</taxon>
        <taxon>Chordata</taxon>
        <taxon>Craniata</taxon>
        <taxon>Vertebrata</taxon>
        <taxon>Euteleostomi</taxon>
        <taxon>Actinopterygii</taxon>
        <taxon>Neopterygii</taxon>
        <taxon>Teleostei</taxon>
        <taxon>Neoteleostei</taxon>
        <taxon>Acanthomorphata</taxon>
        <taxon>Eupercaria</taxon>
        <taxon>Perciformes</taxon>
        <taxon>Cottioidei</taxon>
        <taxon>Cottales</taxon>
        <taxon>Liparidae</taxon>
        <taxon>Liparis</taxon>
    </lineage>
</organism>
<dbReference type="Proteomes" id="UP000314294">
    <property type="component" value="Unassembled WGS sequence"/>
</dbReference>
<dbReference type="AlphaFoldDB" id="A0A4Z2H3J1"/>
<keyword evidence="2" id="KW-1185">Reference proteome</keyword>
<reference evidence="1 2" key="1">
    <citation type="submission" date="2019-03" db="EMBL/GenBank/DDBJ databases">
        <title>First draft genome of Liparis tanakae, snailfish: a comprehensive survey of snailfish specific genes.</title>
        <authorList>
            <person name="Kim W."/>
            <person name="Song I."/>
            <person name="Jeong J.-H."/>
            <person name="Kim D."/>
            <person name="Kim S."/>
            <person name="Ryu S."/>
            <person name="Song J.Y."/>
            <person name="Lee S.K."/>
        </authorList>
    </citation>
    <scope>NUCLEOTIDE SEQUENCE [LARGE SCALE GENOMIC DNA]</scope>
    <source>
        <tissue evidence="1">Muscle</tissue>
    </source>
</reference>
<dbReference type="EMBL" id="SRLO01000336">
    <property type="protein sequence ID" value="TNN60309.1"/>
    <property type="molecule type" value="Genomic_DNA"/>
</dbReference>
<sequence>MERLNTHHHTRQRNTPKYTPELELCEPLGALARLLCATPILRAVVFFEEGAVFSAETRR</sequence>
<proteinExistence type="predicted"/>
<evidence type="ECO:0000313" key="2">
    <source>
        <dbReference type="Proteomes" id="UP000314294"/>
    </source>
</evidence>